<dbReference type="AlphaFoldDB" id="A0A2W1N0I5"/>
<keyword evidence="1" id="KW-1133">Transmembrane helix</keyword>
<feature type="transmembrane region" description="Helical" evidence="1">
    <location>
        <begin position="240"/>
        <end position="263"/>
    </location>
</feature>
<name>A0A2W1N0I5_9FLAO</name>
<feature type="transmembrane region" description="Helical" evidence="1">
    <location>
        <begin position="293"/>
        <end position="313"/>
    </location>
</feature>
<dbReference type="Proteomes" id="UP000249248">
    <property type="component" value="Unassembled WGS sequence"/>
</dbReference>
<evidence type="ECO:0000313" key="3">
    <source>
        <dbReference type="EMBL" id="PZE18059.1"/>
    </source>
</evidence>
<evidence type="ECO:0000259" key="2">
    <source>
        <dbReference type="Pfam" id="PF01553"/>
    </source>
</evidence>
<dbReference type="OrthoDB" id="9806008at2"/>
<reference evidence="3 4" key="1">
    <citation type="submission" date="2018-06" db="EMBL/GenBank/DDBJ databases">
        <title>The draft genome sequence of Crocinitomix sp. SM1701.</title>
        <authorList>
            <person name="Zhang X."/>
        </authorList>
    </citation>
    <scope>NUCLEOTIDE SEQUENCE [LARGE SCALE GENOMIC DNA]</scope>
    <source>
        <strain evidence="3 4">SM1701</strain>
    </source>
</reference>
<dbReference type="PANTHER" id="PTHR31605">
    <property type="entry name" value="GLYCEROL-3-PHOSPHATE O-ACYLTRANSFERASE 1"/>
    <property type="match status" value="1"/>
</dbReference>
<dbReference type="InterPro" id="IPR052744">
    <property type="entry name" value="GPAT/DAPAT"/>
</dbReference>
<dbReference type="GO" id="GO:0008654">
    <property type="term" value="P:phospholipid biosynthetic process"/>
    <property type="evidence" value="ECO:0007669"/>
    <property type="project" value="TreeGrafter"/>
</dbReference>
<sequence length="384" mass="43983">MQQKLKENSVIAAAEWFGNGIKNWIFRSQFNMIPVFRPWIEKSKKKSNHRMFEACTKSLNEGKRILIFPEGTSVTCSYIRELKTGTARMKLDYEGHPASKEPLLIIPIGVNYSHPNEFYGSVTIKVGKPIDFDSIDVEGASKDELLSLSKSMTDKIQEGMESTIVSIKPGEDKVLFEAVIALWESPSFETKQKIAYKIANQKNNQDFLAFKKDLASFQNDLKNYGLSAQFDRPFSYFKKLSILLLLSPFYLLFILAFALPFLFSKFIFNRYLADKIDTAYESEKLNPSFKGTLIFLSGMGIFMLWMIIAYLAIGVWSQAWGYGLLLFILAFPIIKIGLFIHHELLDFIPRLKDEKIKKNYSAALEKLSLKKKKLISFVESLLSQ</sequence>
<dbReference type="Pfam" id="PF01553">
    <property type="entry name" value="Acyltransferase"/>
    <property type="match status" value="1"/>
</dbReference>
<dbReference type="RefSeq" id="WP_111062211.1">
    <property type="nucleotide sequence ID" value="NZ_JBHUCU010000002.1"/>
</dbReference>
<dbReference type="InterPro" id="IPR002123">
    <property type="entry name" value="Plipid/glycerol_acylTrfase"/>
</dbReference>
<evidence type="ECO:0000256" key="1">
    <source>
        <dbReference type="SAM" id="Phobius"/>
    </source>
</evidence>
<keyword evidence="4" id="KW-1185">Reference proteome</keyword>
<feature type="transmembrane region" description="Helical" evidence="1">
    <location>
        <begin position="319"/>
        <end position="340"/>
    </location>
</feature>
<keyword evidence="1" id="KW-0812">Transmembrane</keyword>
<accession>A0A2W1N0I5</accession>
<protein>
    <recommendedName>
        <fullName evidence="2">Phospholipid/glycerol acyltransferase domain-containing protein</fullName>
    </recommendedName>
</protein>
<dbReference type="SUPFAM" id="SSF69593">
    <property type="entry name" value="Glycerol-3-phosphate (1)-acyltransferase"/>
    <property type="match status" value="1"/>
</dbReference>
<evidence type="ECO:0000313" key="4">
    <source>
        <dbReference type="Proteomes" id="UP000249248"/>
    </source>
</evidence>
<proteinExistence type="predicted"/>
<dbReference type="EMBL" id="QKSB01000002">
    <property type="protein sequence ID" value="PZE18059.1"/>
    <property type="molecule type" value="Genomic_DNA"/>
</dbReference>
<organism evidence="3 4">
    <name type="scientific">Putridiphycobacter roseus</name>
    <dbReference type="NCBI Taxonomy" id="2219161"/>
    <lineage>
        <taxon>Bacteria</taxon>
        <taxon>Pseudomonadati</taxon>
        <taxon>Bacteroidota</taxon>
        <taxon>Flavobacteriia</taxon>
        <taxon>Flavobacteriales</taxon>
        <taxon>Crocinitomicaceae</taxon>
        <taxon>Putridiphycobacter</taxon>
    </lineage>
</organism>
<dbReference type="GO" id="GO:0004366">
    <property type="term" value="F:glycerol-3-phosphate O-acyltransferase activity"/>
    <property type="evidence" value="ECO:0007669"/>
    <property type="project" value="TreeGrafter"/>
</dbReference>
<keyword evidence="1" id="KW-0472">Membrane</keyword>
<dbReference type="GO" id="GO:0016287">
    <property type="term" value="F:glycerone-phosphate O-acyltransferase activity"/>
    <property type="evidence" value="ECO:0007669"/>
    <property type="project" value="TreeGrafter"/>
</dbReference>
<comment type="caution">
    <text evidence="3">The sequence shown here is derived from an EMBL/GenBank/DDBJ whole genome shotgun (WGS) entry which is preliminary data.</text>
</comment>
<gene>
    <name evidence="3" type="ORF">DNU06_05430</name>
</gene>
<feature type="domain" description="Phospholipid/glycerol acyltransferase" evidence="2">
    <location>
        <begin position="8"/>
        <end position="109"/>
    </location>
</feature>
<dbReference type="PANTHER" id="PTHR31605:SF0">
    <property type="entry name" value="GLYCEROL-3-PHOSPHATE O-ACYLTRANSFERASE 1"/>
    <property type="match status" value="1"/>
</dbReference>